<dbReference type="SMART" id="SM00297">
    <property type="entry name" value="BROMO"/>
    <property type="match status" value="1"/>
</dbReference>
<dbReference type="GO" id="GO:0003677">
    <property type="term" value="F:DNA binding"/>
    <property type="evidence" value="ECO:0007669"/>
    <property type="project" value="UniProtKB-KW"/>
</dbReference>
<evidence type="ECO:0000256" key="4">
    <source>
        <dbReference type="ARBA" id="ARBA00022833"/>
    </source>
</evidence>
<feature type="domain" description="HSR" evidence="11">
    <location>
        <begin position="65"/>
        <end position="182"/>
    </location>
</feature>
<feature type="compositionally biased region" description="Polar residues" evidence="8">
    <location>
        <begin position="282"/>
        <end position="293"/>
    </location>
</feature>
<dbReference type="SMART" id="SM00249">
    <property type="entry name" value="PHD"/>
    <property type="match status" value="1"/>
</dbReference>
<dbReference type="AlphaFoldDB" id="L5L1H8"/>
<evidence type="ECO:0000256" key="3">
    <source>
        <dbReference type="ARBA" id="ARBA00022771"/>
    </source>
</evidence>
<keyword evidence="2" id="KW-0479">Metal-binding</keyword>
<dbReference type="InterPro" id="IPR000770">
    <property type="entry name" value="SAND_dom"/>
</dbReference>
<dbReference type="Gene3D" id="3.10.390.10">
    <property type="entry name" value="SAND domain-like"/>
    <property type="match status" value="1"/>
</dbReference>
<keyword evidence="13" id="KW-1185">Reference proteome</keyword>
<evidence type="ECO:0000256" key="2">
    <source>
        <dbReference type="ARBA" id="ARBA00022723"/>
    </source>
</evidence>
<dbReference type="PROSITE" id="PS01359">
    <property type="entry name" value="ZF_PHD_1"/>
    <property type="match status" value="1"/>
</dbReference>
<dbReference type="InterPro" id="IPR004865">
    <property type="entry name" value="HSR_dom"/>
</dbReference>
<evidence type="ECO:0000259" key="10">
    <source>
        <dbReference type="PROSITE" id="PS50864"/>
    </source>
</evidence>
<evidence type="ECO:0000256" key="6">
    <source>
        <dbReference type="ARBA" id="ARBA00023125"/>
    </source>
</evidence>
<evidence type="ECO:0000256" key="5">
    <source>
        <dbReference type="ARBA" id="ARBA00023117"/>
    </source>
</evidence>
<dbReference type="PROSITE" id="PS51414">
    <property type="entry name" value="HSR"/>
    <property type="match status" value="1"/>
</dbReference>
<reference evidence="13" key="1">
    <citation type="journal article" date="2013" name="Science">
        <title>Comparative analysis of bat genomes provides insight into the evolution of flight and immunity.</title>
        <authorList>
            <person name="Zhang G."/>
            <person name="Cowled C."/>
            <person name="Shi Z."/>
            <person name="Huang Z."/>
            <person name="Bishop-Lilly K.A."/>
            <person name="Fang X."/>
            <person name="Wynne J.W."/>
            <person name="Xiong Z."/>
            <person name="Baker M.L."/>
            <person name="Zhao W."/>
            <person name="Tachedjian M."/>
            <person name="Zhu Y."/>
            <person name="Zhou P."/>
            <person name="Jiang X."/>
            <person name="Ng J."/>
            <person name="Yang L."/>
            <person name="Wu L."/>
            <person name="Xiao J."/>
            <person name="Feng Y."/>
            <person name="Chen Y."/>
            <person name="Sun X."/>
            <person name="Zhang Y."/>
            <person name="Marsh G.A."/>
            <person name="Crameri G."/>
            <person name="Broder C.C."/>
            <person name="Frey K.G."/>
            <person name="Wang L.F."/>
            <person name="Wang J."/>
        </authorList>
    </citation>
    <scope>NUCLEOTIDE SEQUENCE [LARGE SCALE GENOMIC DNA]</scope>
</reference>
<dbReference type="InterPro" id="IPR019787">
    <property type="entry name" value="Znf_PHD-finger"/>
</dbReference>
<dbReference type="Proteomes" id="UP000010552">
    <property type="component" value="Unassembled WGS sequence"/>
</dbReference>
<dbReference type="CDD" id="cd15626">
    <property type="entry name" value="PHD_SP110_140"/>
    <property type="match status" value="1"/>
</dbReference>
<dbReference type="FunFam" id="3.30.40.10:FF:000294">
    <property type="entry name" value="Nuclear autoantigen Sp-100"/>
    <property type="match status" value="1"/>
</dbReference>
<dbReference type="SMART" id="SM00258">
    <property type="entry name" value="SAND"/>
    <property type="match status" value="1"/>
</dbReference>
<dbReference type="STRING" id="9402.L5L1H8"/>
<evidence type="ECO:0000313" key="13">
    <source>
        <dbReference type="Proteomes" id="UP000010552"/>
    </source>
</evidence>
<feature type="region of interest" description="Disordered" evidence="8">
    <location>
        <begin position="466"/>
        <end position="577"/>
    </location>
</feature>
<dbReference type="InterPro" id="IPR001965">
    <property type="entry name" value="Znf_PHD"/>
</dbReference>
<dbReference type="SUPFAM" id="SSF63763">
    <property type="entry name" value="SAND domain-like"/>
    <property type="match status" value="1"/>
</dbReference>
<feature type="compositionally biased region" description="Polar residues" evidence="8">
    <location>
        <begin position="354"/>
        <end position="372"/>
    </location>
</feature>
<keyword evidence="6" id="KW-0238">DNA-binding</keyword>
<evidence type="ECO:0000256" key="7">
    <source>
        <dbReference type="PROSITE-ProRule" id="PRU00146"/>
    </source>
</evidence>
<dbReference type="FunCoup" id="L5L1H8">
    <property type="interactions" value="424"/>
</dbReference>
<sequence length="831" mass="93475">MDSISEKGTVGCNEVQKEGSLGPSLRVAKHRLPVLPTGISRHSPSLPGATPWLTLWLTPTLGKEKEQVTNSAFRMFTMTPALENALLQQFMYQKLEISYAIRKPFPFFEGLRDKSFITERMYRESLEACRNLVPVYRVVYNILSQLEDTFSLSFLQLLFSQINLREYPDLKMILNSFLSVVNSYGGRSKATLTLPEAPANSLERSSCQTLLSLPPPQHPPSRHLTPGPRISTPGASPQHVVEVLGEPSSPAGPARVLLTVTQKKRITPVTNLTTHTNDEADSQQMPSTPSTAMQMIRNDSPEPNNAKELQEASSTAPNKKGKKRKRYSWSTPRKRHKKKSVPRGTASPGYGIQETLQEVNQVTQKKNSSTRNVEVVTRAQKARDECAQTSGLEEVSDDASETNEGKTSQEPPSTPPRIMQDSLDCGSKVSIGKSSGEKRKCKYSAVFYEGGFDVTLTGHYVHQATRDIQARKSQKKRKKNSRSSSKRRQKKSLPKGTASPEHRIQEKLQVADRATQRKDNSTTSSQMVTRAQKAKTKCAQTSGLEEKEREIDVCSSSTRSCQKNTPQKKKNEDETVDFHSPELPVTCGEAKGILYKEMMGKGTSVKCIENEEGVWLTLREFEIEGKKAHSKNWKQSVRCGGLPLAQLIEKTSGNCEVCCRGGPLLCCDTCPRAFHKNCHIPSAEAERSPWSCTFCRMKASSRSRQHRRKSVALARRMSPEEQLKCEFLLLKAYCHPQGSFFVATPRNMKDYAEPFKEAMWLDLMKERLAEKEYTMAWFVRDMRLIFLNHKNFYKASNLSQVGLDLEANFEKDLNELLIFNEANENSFQSLP</sequence>
<evidence type="ECO:0000259" key="11">
    <source>
        <dbReference type="PROSITE" id="PS51414"/>
    </source>
</evidence>
<dbReference type="InterPro" id="IPR001487">
    <property type="entry name" value="Bromodomain"/>
</dbReference>
<dbReference type="SUPFAM" id="SSF47370">
    <property type="entry name" value="Bromodomain"/>
    <property type="match status" value="1"/>
</dbReference>
<feature type="region of interest" description="Disordered" evidence="8">
    <location>
        <begin position="268"/>
        <end position="434"/>
    </location>
</feature>
<feature type="compositionally biased region" description="Basic residues" evidence="8">
    <location>
        <begin position="472"/>
        <end position="493"/>
    </location>
</feature>
<dbReference type="Gene3D" id="3.30.40.10">
    <property type="entry name" value="Zinc/RING finger domain, C3HC4 (zinc finger)"/>
    <property type="match status" value="1"/>
</dbReference>
<evidence type="ECO:0000256" key="8">
    <source>
        <dbReference type="SAM" id="MobiDB-lite"/>
    </source>
</evidence>
<dbReference type="PROSITE" id="PS50016">
    <property type="entry name" value="ZF_PHD_2"/>
    <property type="match status" value="1"/>
</dbReference>
<evidence type="ECO:0000256" key="1">
    <source>
        <dbReference type="ARBA" id="ARBA00022553"/>
    </source>
</evidence>
<dbReference type="GO" id="GO:0000981">
    <property type="term" value="F:DNA-binding transcription factor activity, RNA polymerase II-specific"/>
    <property type="evidence" value="ECO:0007669"/>
    <property type="project" value="TreeGrafter"/>
</dbReference>
<dbReference type="Gene3D" id="1.20.920.10">
    <property type="entry name" value="Bromodomain-like"/>
    <property type="match status" value="1"/>
</dbReference>
<feature type="domain" description="PHD-type" evidence="9">
    <location>
        <begin position="652"/>
        <end position="698"/>
    </location>
</feature>
<keyword evidence="5" id="KW-0103">Bromodomain</keyword>
<dbReference type="Pfam" id="PF03172">
    <property type="entry name" value="HSR"/>
    <property type="match status" value="1"/>
</dbReference>
<feature type="domain" description="SAND" evidence="10">
    <location>
        <begin position="573"/>
        <end position="654"/>
    </location>
</feature>
<dbReference type="InterPro" id="IPR010919">
    <property type="entry name" value="SAND-like_dom_sf"/>
</dbReference>
<dbReference type="PANTHER" id="PTHR46386:SF7">
    <property type="entry name" value="SP110 NUCLEAR BODY PROTEIN"/>
    <property type="match status" value="1"/>
</dbReference>
<dbReference type="InterPro" id="IPR011011">
    <property type="entry name" value="Znf_FYVE_PHD"/>
</dbReference>
<dbReference type="PROSITE" id="PS50864">
    <property type="entry name" value="SAND"/>
    <property type="match status" value="1"/>
</dbReference>
<evidence type="ECO:0000313" key="12">
    <source>
        <dbReference type="EMBL" id="ELK17131.1"/>
    </source>
</evidence>
<proteinExistence type="predicted"/>
<protein>
    <submittedName>
        <fullName evidence="12">Sp110 nuclear body protein</fullName>
    </submittedName>
</protein>
<feature type="compositionally biased region" description="Polar residues" evidence="8">
    <location>
        <begin position="554"/>
        <end position="565"/>
    </location>
</feature>
<evidence type="ECO:0000259" key="9">
    <source>
        <dbReference type="PROSITE" id="PS50016"/>
    </source>
</evidence>
<dbReference type="InterPro" id="IPR019786">
    <property type="entry name" value="Zinc_finger_PHD-type_CS"/>
</dbReference>
<organism evidence="12 13">
    <name type="scientific">Pteropus alecto</name>
    <name type="common">Black flying fox</name>
    <dbReference type="NCBI Taxonomy" id="9402"/>
    <lineage>
        <taxon>Eukaryota</taxon>
        <taxon>Metazoa</taxon>
        <taxon>Chordata</taxon>
        <taxon>Craniata</taxon>
        <taxon>Vertebrata</taxon>
        <taxon>Euteleostomi</taxon>
        <taxon>Mammalia</taxon>
        <taxon>Eutheria</taxon>
        <taxon>Laurasiatheria</taxon>
        <taxon>Chiroptera</taxon>
        <taxon>Yinpterochiroptera</taxon>
        <taxon>Pteropodoidea</taxon>
        <taxon>Pteropodidae</taxon>
        <taxon>Pteropodinae</taxon>
        <taxon>Pteropus</taxon>
    </lineage>
</organism>
<dbReference type="InterPro" id="IPR043563">
    <property type="entry name" value="Sp110/Sp140/Sp140L-like"/>
</dbReference>
<feature type="compositionally biased region" description="Basic residues" evidence="8">
    <location>
        <begin position="319"/>
        <end position="341"/>
    </location>
</feature>
<dbReference type="GO" id="GO:0031981">
    <property type="term" value="C:nuclear lumen"/>
    <property type="evidence" value="ECO:0007669"/>
    <property type="project" value="UniProtKB-ARBA"/>
</dbReference>
<keyword evidence="3 7" id="KW-0863">Zinc-finger</keyword>
<dbReference type="PANTHER" id="PTHR46386">
    <property type="entry name" value="NUCLEAR BODY PROTEIN SP140"/>
    <property type="match status" value="1"/>
</dbReference>
<feature type="compositionally biased region" description="Basic and acidic residues" evidence="8">
    <location>
        <begin position="500"/>
        <end position="520"/>
    </location>
</feature>
<dbReference type="InParanoid" id="L5L1H8"/>
<dbReference type="SUPFAM" id="SSF57903">
    <property type="entry name" value="FYVE/PHD zinc finger"/>
    <property type="match status" value="1"/>
</dbReference>
<dbReference type="Pfam" id="PF01342">
    <property type="entry name" value="SAND"/>
    <property type="match status" value="1"/>
</dbReference>
<name>L5L1H8_PTEAL</name>
<dbReference type="InterPro" id="IPR013083">
    <property type="entry name" value="Znf_RING/FYVE/PHD"/>
</dbReference>
<dbReference type="InterPro" id="IPR036427">
    <property type="entry name" value="Bromodomain-like_sf"/>
</dbReference>
<keyword evidence="4" id="KW-0862">Zinc</keyword>
<gene>
    <name evidence="12" type="ORF">PAL_GLEAN10014326</name>
</gene>
<keyword evidence="1" id="KW-0597">Phosphoprotein</keyword>
<accession>L5L1H8</accession>
<dbReference type="EMBL" id="KB030407">
    <property type="protein sequence ID" value="ELK17131.1"/>
    <property type="molecule type" value="Genomic_DNA"/>
</dbReference>
<feature type="region of interest" description="Disordered" evidence="8">
    <location>
        <begin position="213"/>
        <end position="236"/>
    </location>
</feature>
<dbReference type="GO" id="GO:0008270">
    <property type="term" value="F:zinc ion binding"/>
    <property type="evidence" value="ECO:0007669"/>
    <property type="project" value="UniProtKB-KW"/>
</dbReference>